<dbReference type="SUPFAM" id="SSF52540">
    <property type="entry name" value="P-loop containing nucleoside triphosphate hydrolases"/>
    <property type="match status" value="1"/>
</dbReference>
<evidence type="ECO:0000256" key="4">
    <source>
        <dbReference type="ARBA" id="ARBA00022840"/>
    </source>
</evidence>
<feature type="binding site" evidence="5">
    <location>
        <position position="211"/>
    </location>
    <ligand>
        <name>ATP</name>
        <dbReference type="ChEBI" id="CHEBI:30616"/>
    </ligand>
</feature>
<reference evidence="8 9" key="1">
    <citation type="submission" date="2018-10" db="EMBL/GenBank/DDBJ databases">
        <title>Co-occurring genomic capacity for anaerobic methane metabolism and dissimilatory sulfite reduction discovered in the Korarchaeota.</title>
        <authorList>
            <person name="Mckay L.J."/>
            <person name="Dlakic M."/>
            <person name="Fields M.W."/>
            <person name="Delmont T.O."/>
            <person name="Eren A.M."/>
            <person name="Jay Z.J."/>
            <person name="Klingelsmith K.B."/>
            <person name="Rusch D.B."/>
            <person name="Inskeep W.P."/>
        </authorList>
    </citation>
    <scope>NUCLEOTIDE SEQUENCE [LARGE SCALE GENOMIC DNA]</scope>
    <source>
        <strain evidence="8 9">WS</strain>
    </source>
</reference>
<evidence type="ECO:0000256" key="2">
    <source>
        <dbReference type="ARBA" id="ARBA00022705"/>
    </source>
</evidence>
<organism evidence="8 9">
    <name type="scientific">Candidatus Korarchaeum cryptofilum</name>
    <dbReference type="NCBI Taxonomy" id="498846"/>
    <lineage>
        <taxon>Archaea</taxon>
        <taxon>Thermoproteota</taxon>
        <taxon>Candidatus Korarchaeia</taxon>
        <taxon>Candidatus Korarchaeales</taxon>
        <taxon>Candidatus Korarchaeaceae</taxon>
        <taxon>Candidatus Korarchaeum</taxon>
    </lineage>
</organism>
<dbReference type="SMART" id="SM00382">
    <property type="entry name" value="AAA"/>
    <property type="match status" value="1"/>
</dbReference>
<feature type="binding site" evidence="5">
    <location>
        <begin position="68"/>
        <end position="72"/>
    </location>
    <ligand>
        <name>ATP</name>
        <dbReference type="ChEBI" id="CHEBI:30616"/>
    </ligand>
</feature>
<dbReference type="Pfam" id="PF22703">
    <property type="entry name" value="Cdc6_lid"/>
    <property type="match status" value="1"/>
</dbReference>
<dbReference type="InterPro" id="IPR049945">
    <property type="entry name" value="AAA_22"/>
</dbReference>
<dbReference type="CDD" id="cd00009">
    <property type="entry name" value="AAA"/>
    <property type="match status" value="1"/>
</dbReference>
<comment type="function">
    <text evidence="5">Involved in regulation of DNA replication.</text>
</comment>
<dbReference type="GeneID" id="6094661"/>
<name>A0A429G3L8_9CREN</name>
<dbReference type="CDD" id="cd08768">
    <property type="entry name" value="Cdc6_C"/>
    <property type="match status" value="1"/>
</dbReference>
<evidence type="ECO:0000256" key="1">
    <source>
        <dbReference type="ARBA" id="ARBA00006184"/>
    </source>
</evidence>
<feature type="domain" description="Cdc6 C-terminal" evidence="7">
    <location>
        <begin position="306"/>
        <end position="389"/>
    </location>
</feature>
<dbReference type="Pfam" id="PF09079">
    <property type="entry name" value="WHD_Cdc6"/>
    <property type="match status" value="1"/>
</dbReference>
<evidence type="ECO:0000313" key="9">
    <source>
        <dbReference type="Proteomes" id="UP000278149"/>
    </source>
</evidence>
<evidence type="ECO:0000313" key="8">
    <source>
        <dbReference type="EMBL" id="RSN68402.1"/>
    </source>
</evidence>
<dbReference type="Proteomes" id="UP000278149">
    <property type="component" value="Unassembled WGS sequence"/>
</dbReference>
<keyword evidence="4 5" id="KW-0067">ATP-binding</keyword>
<keyword evidence="3 5" id="KW-0547">Nucleotide-binding</keyword>
<evidence type="ECO:0000259" key="7">
    <source>
        <dbReference type="SMART" id="SM01074"/>
    </source>
</evidence>
<dbReference type="InterPro" id="IPR015163">
    <property type="entry name" value="Cdc6_C"/>
</dbReference>
<dbReference type="GO" id="GO:0005524">
    <property type="term" value="F:ATP binding"/>
    <property type="evidence" value="ECO:0007669"/>
    <property type="project" value="UniProtKB-UniRule"/>
</dbReference>
<dbReference type="InterPro" id="IPR027417">
    <property type="entry name" value="P-loop_NTPase"/>
</dbReference>
<proteinExistence type="inferred from homology"/>
<dbReference type="SMART" id="SM01074">
    <property type="entry name" value="Cdc6_C"/>
    <property type="match status" value="1"/>
</dbReference>
<dbReference type="OMA" id="CEREYVF"/>
<dbReference type="Gene3D" id="1.10.8.60">
    <property type="match status" value="1"/>
</dbReference>
<dbReference type="SUPFAM" id="SSF46785">
    <property type="entry name" value="Winged helix' DNA-binding domain"/>
    <property type="match status" value="1"/>
</dbReference>
<sequence length="396" mass="44691">MPINNSIFYDTSYVSYSIIKDKRVLRDSFIPDTLPGREEQIFLFTRALSDLLSDQPPSDVAFIGKPGTGKTAVVKNVSGKFKQEYPNLRAKFVYINCSQASTSYRVMYQLNRALGVLVPPSGYPFDVLWDKFIEAYSSSNSRLIVILDEVDLLVRRDGGRILYSLSRLNYELGGDLSISMVVISNTLDFLERLDPRERSSFEPLRIHFPPYTQPQLYNILRQRADLGIKLGTWDDEALHLIAARVAQESGDARRAIDVLRIAAEIAEDEKAEKLTVKHVEKALNSVNEEEISVTVRTLPLHHRLILAAIAEILERPQVRPGTGVIYSVYGKRALSYGVKPLTMRRVSGILRELESLGLVEIKMDYGGARGNTKVVERMALPPEQMKSLLFQMGIRI</sequence>
<gene>
    <name evidence="8" type="ORF">D9Q81_05970</name>
</gene>
<dbReference type="GO" id="GO:0006260">
    <property type="term" value="P:DNA replication"/>
    <property type="evidence" value="ECO:0007669"/>
    <property type="project" value="UniProtKB-UniRule"/>
</dbReference>
<dbReference type="InterPro" id="IPR036388">
    <property type="entry name" value="WH-like_DNA-bd_sf"/>
</dbReference>
<dbReference type="Gene3D" id="1.10.10.10">
    <property type="entry name" value="Winged helix-like DNA-binding domain superfamily/Winged helix DNA-binding domain"/>
    <property type="match status" value="1"/>
</dbReference>
<dbReference type="NCBIfam" id="TIGR02928">
    <property type="entry name" value="orc1/cdc6 family replication initiation protein"/>
    <property type="match status" value="1"/>
</dbReference>
<dbReference type="InterPro" id="IPR014277">
    <property type="entry name" value="Orc1/Cdc6_arc"/>
</dbReference>
<evidence type="ECO:0000256" key="3">
    <source>
        <dbReference type="ARBA" id="ARBA00022741"/>
    </source>
</evidence>
<accession>A0A429G3L8</accession>
<dbReference type="AlphaFoldDB" id="A0A429G3L8"/>
<dbReference type="InterPro" id="IPR050311">
    <property type="entry name" value="ORC1/CDC6"/>
</dbReference>
<dbReference type="RefSeq" id="WP_012310027.1">
    <property type="nucleotide sequence ID" value="NZ_RCOR01000030.1"/>
</dbReference>
<dbReference type="Gene3D" id="3.40.50.300">
    <property type="entry name" value="P-loop containing nucleotide triphosphate hydrolases"/>
    <property type="match status" value="1"/>
</dbReference>
<dbReference type="EMBL" id="RCOR01000030">
    <property type="protein sequence ID" value="RSN68402.1"/>
    <property type="molecule type" value="Genomic_DNA"/>
</dbReference>
<dbReference type="HAMAP" id="MF_01407">
    <property type="entry name" value="ORC1_type_DNA_replic_protein"/>
    <property type="match status" value="1"/>
</dbReference>
<comment type="caution">
    <text evidence="8">The sequence shown here is derived from an EMBL/GenBank/DDBJ whole genome shotgun (WGS) entry which is preliminary data.</text>
</comment>
<evidence type="ECO:0000259" key="6">
    <source>
        <dbReference type="SMART" id="SM00382"/>
    </source>
</evidence>
<dbReference type="PANTHER" id="PTHR10763:SF26">
    <property type="entry name" value="CELL DIVISION CONTROL PROTEIN 6 HOMOLOG"/>
    <property type="match status" value="1"/>
</dbReference>
<protein>
    <recommendedName>
        <fullName evidence="5">ORC1-type DNA replication protein</fullName>
    </recommendedName>
</protein>
<dbReference type="Pfam" id="PF13401">
    <property type="entry name" value="AAA_22"/>
    <property type="match status" value="1"/>
</dbReference>
<dbReference type="PANTHER" id="PTHR10763">
    <property type="entry name" value="CELL DIVISION CONTROL PROTEIN 6-RELATED"/>
    <property type="match status" value="1"/>
</dbReference>
<feature type="domain" description="AAA+ ATPase" evidence="6">
    <location>
        <begin position="56"/>
        <end position="207"/>
    </location>
</feature>
<keyword evidence="2 5" id="KW-0235">DNA replication</keyword>
<dbReference type="InterPro" id="IPR055237">
    <property type="entry name" value="Cdc6_lid"/>
</dbReference>
<evidence type="ECO:0000256" key="5">
    <source>
        <dbReference type="HAMAP-Rule" id="MF_01407"/>
    </source>
</evidence>
<dbReference type="CDD" id="cd18139">
    <property type="entry name" value="HLD_clamp_RarA"/>
    <property type="match status" value="1"/>
</dbReference>
<comment type="similarity">
    <text evidence="1 5">Belongs to the CDC6/cdc18 family.</text>
</comment>
<dbReference type="GO" id="GO:0016887">
    <property type="term" value="F:ATP hydrolysis activity"/>
    <property type="evidence" value="ECO:0007669"/>
    <property type="project" value="InterPro"/>
</dbReference>
<dbReference type="InterPro" id="IPR003593">
    <property type="entry name" value="AAA+_ATPase"/>
</dbReference>
<feature type="binding site" evidence="5">
    <location>
        <position position="223"/>
    </location>
    <ligand>
        <name>ATP</name>
        <dbReference type="ChEBI" id="CHEBI:30616"/>
    </ligand>
</feature>
<dbReference type="InterPro" id="IPR036390">
    <property type="entry name" value="WH_DNA-bd_sf"/>
</dbReference>
<dbReference type="FunFam" id="1.10.8.60:FF:000073">
    <property type="entry name" value="ORC1-type DNA replication protein"/>
    <property type="match status" value="1"/>
</dbReference>